<dbReference type="PANTHER" id="PTHR33630:SF9">
    <property type="entry name" value="CUTINASE 4"/>
    <property type="match status" value="1"/>
</dbReference>
<evidence type="ECO:0000256" key="4">
    <source>
        <dbReference type="ARBA" id="ARBA00022525"/>
    </source>
</evidence>
<comment type="similarity">
    <text evidence="2 8">Belongs to the cutinase family.</text>
</comment>
<dbReference type="Proteomes" id="UP000093795">
    <property type="component" value="Unassembled WGS sequence"/>
</dbReference>
<evidence type="ECO:0000256" key="8">
    <source>
        <dbReference type="RuleBase" id="RU361263"/>
    </source>
</evidence>
<dbReference type="GO" id="GO:0005576">
    <property type="term" value="C:extracellular region"/>
    <property type="evidence" value="ECO:0007669"/>
    <property type="project" value="UniProtKB-SubCell"/>
</dbReference>
<dbReference type="Gene3D" id="3.40.50.1820">
    <property type="entry name" value="alpha/beta hydrolase"/>
    <property type="match status" value="1"/>
</dbReference>
<dbReference type="EC" id="3.1.1.-" evidence="8"/>
<evidence type="ECO:0000256" key="2">
    <source>
        <dbReference type="ARBA" id="ARBA00007534"/>
    </source>
</evidence>
<comment type="function">
    <text evidence="8">Catalyzes the hydrolysis of complex carboxylic polyesters found in the cell wall of plants. Degrades cutin, a macromolecule that forms the structure of the plant cuticle.</text>
</comment>
<evidence type="ECO:0000256" key="1">
    <source>
        <dbReference type="ARBA" id="ARBA00004613"/>
    </source>
</evidence>
<organism evidence="9 10">
    <name type="scientific">Mycobacterium asiaticum</name>
    <dbReference type="NCBI Taxonomy" id="1790"/>
    <lineage>
        <taxon>Bacteria</taxon>
        <taxon>Bacillati</taxon>
        <taxon>Actinomycetota</taxon>
        <taxon>Actinomycetes</taxon>
        <taxon>Mycobacteriales</taxon>
        <taxon>Mycobacteriaceae</taxon>
        <taxon>Mycobacterium</taxon>
    </lineage>
</organism>
<feature type="chain" id="PRO_5039756737" description="Cutinase" evidence="8">
    <location>
        <begin position="38"/>
        <end position="243"/>
    </location>
</feature>
<protein>
    <recommendedName>
        <fullName evidence="8">Cutinase</fullName>
        <ecNumber evidence="8">3.1.1.-</ecNumber>
    </recommendedName>
</protein>
<dbReference type="SMART" id="SM01110">
    <property type="entry name" value="Cutinase"/>
    <property type="match status" value="1"/>
</dbReference>
<keyword evidence="4 8" id="KW-0964">Secreted</keyword>
<dbReference type="GO" id="GO:0052689">
    <property type="term" value="F:carboxylic ester hydrolase activity"/>
    <property type="evidence" value="ECO:0007669"/>
    <property type="project" value="UniProtKB-KW"/>
</dbReference>
<keyword evidence="6 8" id="KW-0378">Hydrolase</keyword>
<accession>A0A1A3CZI9</accession>
<feature type="signal peptide" evidence="8">
    <location>
        <begin position="1"/>
        <end position="37"/>
    </location>
</feature>
<dbReference type="SUPFAM" id="SSF53474">
    <property type="entry name" value="alpha/beta-Hydrolases"/>
    <property type="match status" value="1"/>
</dbReference>
<dbReference type="Pfam" id="PF01083">
    <property type="entry name" value="Cutinase"/>
    <property type="match status" value="1"/>
</dbReference>
<gene>
    <name evidence="9" type="ORF">A9X01_10250</name>
</gene>
<evidence type="ECO:0000313" key="9">
    <source>
        <dbReference type="EMBL" id="OBI91556.1"/>
    </source>
</evidence>
<dbReference type="PROSITE" id="PS00155">
    <property type="entry name" value="CUTINASE_1"/>
    <property type="match status" value="1"/>
</dbReference>
<dbReference type="InterPro" id="IPR000675">
    <property type="entry name" value="Cutinase/axe"/>
</dbReference>
<comment type="caution">
    <text evidence="9">The sequence shown here is derived from an EMBL/GenBank/DDBJ whole genome shotgun (WGS) entry which is preliminary data.</text>
</comment>
<reference evidence="9 10" key="1">
    <citation type="submission" date="2016-06" db="EMBL/GenBank/DDBJ databases">
        <authorList>
            <person name="Kjaerup R.B."/>
            <person name="Dalgaard T.S."/>
            <person name="Juul-Madsen H.R."/>
        </authorList>
    </citation>
    <scope>NUCLEOTIDE SEQUENCE [LARGE SCALE GENOMIC DNA]</scope>
    <source>
        <strain evidence="9 10">1081914.2</strain>
    </source>
</reference>
<dbReference type="EMBL" id="LZKQ01000025">
    <property type="protein sequence ID" value="OBI91556.1"/>
    <property type="molecule type" value="Genomic_DNA"/>
</dbReference>
<comment type="subcellular location">
    <subcellularLocation>
        <location evidence="1 8">Secreted</location>
    </subcellularLocation>
</comment>
<keyword evidence="3 8" id="KW-0719">Serine esterase</keyword>
<evidence type="ECO:0000256" key="5">
    <source>
        <dbReference type="ARBA" id="ARBA00022729"/>
    </source>
</evidence>
<dbReference type="InterPro" id="IPR029058">
    <property type="entry name" value="AB_hydrolase_fold"/>
</dbReference>
<keyword evidence="5 8" id="KW-0732">Signal</keyword>
<keyword evidence="7" id="KW-1015">Disulfide bond</keyword>
<evidence type="ECO:0000256" key="7">
    <source>
        <dbReference type="ARBA" id="ARBA00023157"/>
    </source>
</evidence>
<evidence type="ECO:0000313" key="10">
    <source>
        <dbReference type="Proteomes" id="UP000093795"/>
    </source>
</evidence>
<dbReference type="AlphaFoldDB" id="A0A1A3CZI9"/>
<evidence type="ECO:0000256" key="3">
    <source>
        <dbReference type="ARBA" id="ARBA00022487"/>
    </source>
</evidence>
<name>A0A1A3CZI9_MYCAS</name>
<proteinExistence type="inferred from homology"/>
<dbReference type="PANTHER" id="PTHR33630">
    <property type="entry name" value="CUTINASE RV1984C-RELATED-RELATED"/>
    <property type="match status" value="1"/>
</dbReference>
<sequence length="243" mass="24492">MRRTGSLTPSFPRVAPLLAAAVLALLALMAPPAAVLAHAGADPGCPDVDVVFARGTFEAPGVGATGQAFVDALNARLAGKNIAVDPVNYPASLDFNRAVDGVADASSKVEASAANCPNTKIVLGGYSQGAAVAAYTTSDSVPDGVALPDGVTGPMPPAVASKVAAVVLFAPPSDWFLHLVDRSAPPINIGPLYAPKTLQLCVDGDPVCSPGGRDRAAHSTYRDNGMANQAADYARNAIVAHGG</sequence>
<evidence type="ECO:0000256" key="6">
    <source>
        <dbReference type="ARBA" id="ARBA00022801"/>
    </source>
</evidence>
<dbReference type="STRING" id="1790.A5645_06845"/>
<dbReference type="eggNOG" id="ENOG5030PZC">
    <property type="taxonomic scope" value="Bacteria"/>
</dbReference>
<dbReference type="InterPro" id="IPR043580">
    <property type="entry name" value="CUTINASE_1"/>
</dbReference>